<proteinExistence type="predicted"/>
<dbReference type="Proteomes" id="UP001597109">
    <property type="component" value="Unassembled WGS sequence"/>
</dbReference>
<keyword evidence="1" id="KW-0812">Transmembrane</keyword>
<evidence type="ECO:0000313" key="3">
    <source>
        <dbReference type="Proteomes" id="UP001597109"/>
    </source>
</evidence>
<gene>
    <name evidence="2" type="ORF">ACFQ1X_14205</name>
</gene>
<comment type="caution">
    <text evidence="2">The sequence shown here is derived from an EMBL/GenBank/DDBJ whole genome shotgun (WGS) entry which is preliminary data.</text>
</comment>
<accession>A0ABW3LDD1</accession>
<evidence type="ECO:0000256" key="1">
    <source>
        <dbReference type="SAM" id="Phobius"/>
    </source>
</evidence>
<feature type="transmembrane region" description="Helical" evidence="1">
    <location>
        <begin position="44"/>
        <end position="63"/>
    </location>
</feature>
<feature type="transmembrane region" description="Helical" evidence="1">
    <location>
        <begin position="75"/>
        <end position="95"/>
    </location>
</feature>
<dbReference type="RefSeq" id="WP_144838456.1">
    <property type="nucleotide sequence ID" value="NZ_JBHTKI010000022.1"/>
</dbReference>
<organism evidence="2 3">
    <name type="scientific">Metaplanococcus flavidus</name>
    <dbReference type="NCBI Taxonomy" id="569883"/>
    <lineage>
        <taxon>Bacteria</taxon>
        <taxon>Bacillati</taxon>
        <taxon>Bacillota</taxon>
        <taxon>Bacilli</taxon>
        <taxon>Bacillales</taxon>
        <taxon>Caryophanaceae</taxon>
        <taxon>Metaplanococcus</taxon>
    </lineage>
</organism>
<dbReference type="EMBL" id="JBHTKI010000022">
    <property type="protein sequence ID" value="MFD1032589.1"/>
    <property type="molecule type" value="Genomic_DNA"/>
</dbReference>
<name>A0ABW3LDD1_9BACL</name>
<evidence type="ECO:0000313" key="2">
    <source>
        <dbReference type="EMBL" id="MFD1032589.1"/>
    </source>
</evidence>
<reference evidence="3" key="1">
    <citation type="journal article" date="2019" name="Int. J. Syst. Evol. Microbiol.">
        <title>The Global Catalogue of Microorganisms (GCM) 10K type strain sequencing project: providing services to taxonomists for standard genome sequencing and annotation.</title>
        <authorList>
            <consortium name="The Broad Institute Genomics Platform"/>
            <consortium name="The Broad Institute Genome Sequencing Center for Infectious Disease"/>
            <person name="Wu L."/>
            <person name="Ma J."/>
        </authorList>
    </citation>
    <scope>NUCLEOTIDE SEQUENCE [LARGE SCALE GENOMIC DNA]</scope>
    <source>
        <strain evidence="3">CCUG 56756</strain>
    </source>
</reference>
<keyword evidence="1" id="KW-0472">Membrane</keyword>
<keyword evidence="3" id="KW-1185">Reference proteome</keyword>
<protein>
    <submittedName>
        <fullName evidence="2">Uncharacterized protein</fullName>
    </submittedName>
</protein>
<sequence>MKKKLHLTILLSISLYLAGRLAMLFVMADKNHLFIYKNHDLDLLLPYVDVGLTLLFFYSLYNFFKNSRAMRYISIALMAFFIPFTILVSFLYIVMNTNDEHSRHYFDTADANEELLVVIGLMKGLHPDSGDPRDIYLYEKIAPFVYKKLGQSQIGLEGEELRNLTVKRVDTEELSVVINERRIFLEKNE</sequence>
<keyword evidence="1" id="KW-1133">Transmembrane helix</keyword>